<sequence>MNTLHDIVTYFPSSNQSNVFTPNDVHQFDTAKCTVIVRLLNFITAIWTKYPQDTKRA</sequence>
<evidence type="ECO:0000313" key="3">
    <source>
        <dbReference type="EMBL" id="CAF4625860.1"/>
    </source>
</evidence>
<feature type="domain" description="DNA-dependent protein kinase catalytic subunit CC1/2" evidence="1">
    <location>
        <begin position="9"/>
        <end position="55"/>
    </location>
</feature>
<organism evidence="3 5">
    <name type="scientific">Rotaria magnacalcarata</name>
    <dbReference type="NCBI Taxonomy" id="392030"/>
    <lineage>
        <taxon>Eukaryota</taxon>
        <taxon>Metazoa</taxon>
        <taxon>Spiralia</taxon>
        <taxon>Gnathifera</taxon>
        <taxon>Rotifera</taxon>
        <taxon>Eurotatoria</taxon>
        <taxon>Bdelloidea</taxon>
        <taxon>Philodinida</taxon>
        <taxon>Philodinidae</taxon>
        <taxon>Rotaria</taxon>
    </lineage>
</organism>
<dbReference type="InterPro" id="IPR046803">
    <property type="entry name" value="DNAPKcs_CC1-2"/>
</dbReference>
<reference evidence="3" key="1">
    <citation type="submission" date="2021-02" db="EMBL/GenBank/DDBJ databases">
        <authorList>
            <person name="Nowell W R."/>
        </authorList>
    </citation>
    <scope>NUCLEOTIDE SEQUENCE</scope>
</reference>
<feature type="non-terminal residue" evidence="3">
    <location>
        <position position="57"/>
    </location>
</feature>
<protein>
    <recommendedName>
        <fullName evidence="1">DNA-dependent protein kinase catalytic subunit CC1/2 domain-containing protein</fullName>
    </recommendedName>
</protein>
<dbReference type="Proteomes" id="UP000681967">
    <property type="component" value="Unassembled WGS sequence"/>
</dbReference>
<dbReference type="EMBL" id="CAJOBJ010109779">
    <property type="protein sequence ID" value="CAF4625860.1"/>
    <property type="molecule type" value="Genomic_DNA"/>
</dbReference>
<evidence type="ECO:0000313" key="2">
    <source>
        <dbReference type="EMBL" id="CAF4588973.1"/>
    </source>
</evidence>
<proteinExistence type="predicted"/>
<accession>A0A8S2ZCP6</accession>
<dbReference type="Pfam" id="PF20502">
    <property type="entry name" value="DNAPKcs_CC1-2"/>
    <property type="match status" value="1"/>
</dbReference>
<dbReference type="Proteomes" id="UP000676336">
    <property type="component" value="Unassembled WGS sequence"/>
</dbReference>
<dbReference type="EMBL" id="CAJOBH010095832">
    <property type="protein sequence ID" value="CAF4588973.1"/>
    <property type="molecule type" value="Genomic_DNA"/>
</dbReference>
<comment type="caution">
    <text evidence="3">The sequence shown here is derived from an EMBL/GenBank/DDBJ whole genome shotgun (WGS) entry which is preliminary data.</text>
</comment>
<gene>
    <name evidence="2" type="ORF">BYL167_LOCUS39633</name>
    <name evidence="3" type="ORF">GIL414_LOCUS39982</name>
    <name evidence="4" type="ORF">SMN809_LOCUS41396</name>
</gene>
<name>A0A8S2ZCP6_9BILA</name>
<evidence type="ECO:0000313" key="4">
    <source>
        <dbReference type="EMBL" id="CAF4658401.1"/>
    </source>
</evidence>
<evidence type="ECO:0000259" key="1">
    <source>
        <dbReference type="Pfam" id="PF20502"/>
    </source>
</evidence>
<dbReference type="AlphaFoldDB" id="A0A8S2ZCP6"/>
<dbReference type="Proteomes" id="UP000681720">
    <property type="component" value="Unassembled WGS sequence"/>
</dbReference>
<dbReference type="EMBL" id="CAJOBI010116775">
    <property type="protein sequence ID" value="CAF4658401.1"/>
    <property type="molecule type" value="Genomic_DNA"/>
</dbReference>
<evidence type="ECO:0000313" key="5">
    <source>
        <dbReference type="Proteomes" id="UP000681720"/>
    </source>
</evidence>